<accession>A0A6C0E128</accession>
<name>A0A6C0E128_9ZZZZ</name>
<sequence>MIDELLHFYDISPTHIPSYQQFCKMIEDEKQKEIEKIIVLQK</sequence>
<proteinExistence type="predicted"/>
<dbReference type="EMBL" id="MN739720">
    <property type="protein sequence ID" value="QHT22724.1"/>
    <property type="molecule type" value="Genomic_DNA"/>
</dbReference>
<protein>
    <submittedName>
        <fullName evidence="1">Uncharacterized protein</fullName>
    </submittedName>
</protein>
<evidence type="ECO:0000313" key="1">
    <source>
        <dbReference type="EMBL" id="QHT22724.1"/>
    </source>
</evidence>
<organism evidence="1">
    <name type="scientific">viral metagenome</name>
    <dbReference type="NCBI Taxonomy" id="1070528"/>
    <lineage>
        <taxon>unclassified sequences</taxon>
        <taxon>metagenomes</taxon>
        <taxon>organismal metagenomes</taxon>
    </lineage>
</organism>
<dbReference type="AlphaFoldDB" id="A0A6C0E128"/>
<reference evidence="1" key="1">
    <citation type="journal article" date="2020" name="Nature">
        <title>Giant virus diversity and host interactions through global metagenomics.</title>
        <authorList>
            <person name="Schulz F."/>
            <person name="Roux S."/>
            <person name="Paez-Espino D."/>
            <person name="Jungbluth S."/>
            <person name="Walsh D.A."/>
            <person name="Denef V.J."/>
            <person name="McMahon K.D."/>
            <person name="Konstantinidis K.T."/>
            <person name="Eloe-Fadrosh E.A."/>
            <person name="Kyrpides N.C."/>
            <person name="Woyke T."/>
        </authorList>
    </citation>
    <scope>NUCLEOTIDE SEQUENCE</scope>
    <source>
        <strain evidence="1">GVMAG-M-3300023179-114</strain>
    </source>
</reference>